<keyword evidence="4 5" id="KW-0472">Membrane</keyword>
<dbReference type="PANTHER" id="PTHR36985:SF1">
    <property type="entry name" value="TRANSLOCATION AND ASSEMBLY MODULE SUBUNIT TAMB"/>
    <property type="match status" value="1"/>
</dbReference>
<organism evidence="7 8">
    <name type="scientific">Sphingomonas glacialis</name>
    <dbReference type="NCBI Taxonomy" id="658225"/>
    <lineage>
        <taxon>Bacteria</taxon>
        <taxon>Pseudomonadati</taxon>
        <taxon>Pseudomonadota</taxon>
        <taxon>Alphaproteobacteria</taxon>
        <taxon>Sphingomonadales</taxon>
        <taxon>Sphingomonadaceae</taxon>
        <taxon>Sphingomonas</taxon>
    </lineage>
</organism>
<comment type="caution">
    <text evidence="7">The sequence shown here is derived from an EMBL/GenBank/DDBJ whole genome shotgun (WGS) entry which is preliminary data.</text>
</comment>
<comment type="subcellular location">
    <subcellularLocation>
        <location evidence="1">Membrane</location>
        <topology evidence="1">Single-pass membrane protein</topology>
    </subcellularLocation>
</comment>
<dbReference type="PANTHER" id="PTHR36985">
    <property type="entry name" value="TRANSLOCATION AND ASSEMBLY MODULE SUBUNIT TAMB"/>
    <property type="match status" value="1"/>
</dbReference>
<evidence type="ECO:0000256" key="4">
    <source>
        <dbReference type="ARBA" id="ARBA00023136"/>
    </source>
</evidence>
<dbReference type="EMBL" id="BNAQ01000004">
    <property type="protein sequence ID" value="GHH20162.1"/>
    <property type="molecule type" value="Genomic_DNA"/>
</dbReference>
<evidence type="ECO:0000259" key="6">
    <source>
        <dbReference type="Pfam" id="PF04357"/>
    </source>
</evidence>
<proteinExistence type="predicted"/>
<name>A0ABQ3LM87_9SPHN</name>
<reference evidence="8" key="1">
    <citation type="journal article" date="2019" name="Int. J. Syst. Evol. Microbiol.">
        <title>The Global Catalogue of Microorganisms (GCM) 10K type strain sequencing project: providing services to taxonomists for standard genome sequencing and annotation.</title>
        <authorList>
            <consortium name="The Broad Institute Genomics Platform"/>
            <consortium name="The Broad Institute Genome Sequencing Center for Infectious Disease"/>
            <person name="Wu L."/>
            <person name="Ma J."/>
        </authorList>
    </citation>
    <scope>NUCLEOTIDE SEQUENCE [LARGE SCALE GENOMIC DNA]</scope>
    <source>
        <strain evidence="8">CGMCC 1.8957</strain>
    </source>
</reference>
<evidence type="ECO:0000256" key="3">
    <source>
        <dbReference type="ARBA" id="ARBA00022989"/>
    </source>
</evidence>
<feature type="domain" description="Translocation and assembly module TamB C-terminal" evidence="6">
    <location>
        <begin position="1053"/>
        <end position="1393"/>
    </location>
</feature>
<keyword evidence="3 5" id="KW-1133">Transmembrane helix</keyword>
<protein>
    <recommendedName>
        <fullName evidence="6">Translocation and assembly module TamB C-terminal domain-containing protein</fullName>
    </recommendedName>
</protein>
<evidence type="ECO:0000256" key="2">
    <source>
        <dbReference type="ARBA" id="ARBA00022692"/>
    </source>
</evidence>
<feature type="transmembrane region" description="Helical" evidence="5">
    <location>
        <begin position="29"/>
        <end position="48"/>
    </location>
</feature>
<keyword evidence="8" id="KW-1185">Reference proteome</keyword>
<evidence type="ECO:0000313" key="7">
    <source>
        <dbReference type="EMBL" id="GHH20162.1"/>
    </source>
</evidence>
<evidence type="ECO:0000256" key="1">
    <source>
        <dbReference type="ARBA" id="ARBA00004167"/>
    </source>
</evidence>
<evidence type="ECO:0000313" key="8">
    <source>
        <dbReference type="Proteomes" id="UP000652430"/>
    </source>
</evidence>
<gene>
    <name evidence="7" type="ORF">GCM10008023_27760</name>
</gene>
<dbReference type="Proteomes" id="UP000652430">
    <property type="component" value="Unassembled WGS sequence"/>
</dbReference>
<dbReference type="InterPro" id="IPR007452">
    <property type="entry name" value="TamB_C"/>
</dbReference>
<dbReference type="Pfam" id="PF04357">
    <property type="entry name" value="TamB"/>
    <property type="match status" value="1"/>
</dbReference>
<accession>A0ABQ3LM87</accession>
<sequence length="1394" mass="145771">MSDAASPVEHAADAAPIATVKPHGALGRVVFALLAALVVLVVVMLGLIDTGMGHRFVTDRIGALRPSNGLRYSIGRIEGSIYGRATLIDVRVRDTRGVFFAAPRAELDWSPLHWLDNRLDITSLRMASASLARLPQTRPTLNTGPILPSFDIHLGRLAVDRLVVAPALAGVERTARLRARADVHRGRALIDLAAVVAGSDDIRLHLDAAPDRNRLEAMARVRGTARGVLAKLSGFGKPIALDLAGKGSWAAWRGSMVADVGTTRLADLALTNRAGTYAVSGVLVPAPLAHGKLQRLTVPRVLVHGAATLAERQLKGTLSLRSDSLDVSGDGTLDLAASAFRNLRIHAVLTRPNALFPNMTGRAIELRAILDGRFATAAFDYRLTAQRFAFDDTGFEDFRAAGRGHFSKQPVLVPIRATAARVTGVGDVAGGILRNLTIDGVLRVTPQLVLGDDLKLTSDQLNGRINLLLDLRDGRYDIGLNGGLGRYRIPGLGVVDVQTTLKVVPGPGGRGTRVVGQGVAQMITLENAFFRSLGGGLPRIVTGLERTPDGLLHLNGLVLTAPQLRITGNGVRRRDGTFHFEGAGQQTTYGPLTLKLDGKIDHPTLDLMFARPNETMGLANVVAHLDPTDAGFAFTARGDSRLGPFSGNGAILLPKGGDGTIAIADLAVSGTHASGPLRIVPGGFDGKLDVAGGGLAGAMLFRPVGGNQQIEAHLDATAAKLANAFVLRRGHLDLVALLDPAGTSIDANLTGAGLRRRSLVIGRFAARAKLRGGTGTITASIAGSQGRAFDIQSVTQVAPDRYVVSAQGTLDRRPLTLVTPAVVTRDGDGWRLASTDLTFSGGNAKVSGRFTRASSELAATVARMPLSILDIGYPGLGLGGNASGSLSYTQGGGAAPTGKIDMTVRGLTRSGLIVSSRPVDVGISGLLSRDRIAARAVAETGGKSVGRAQMLLTLPGGDDLAQRVQNAGLFAQLRYDGPADTVWRLTGIELFDLTGPVAIGADVGGTVANPQIKGVVQAKGAKIESTTTGTVLTNVQTTGRFGGSRLTLDRFAADAGKGGHVTGTGVFDFAAKNGLGLDLQVEADHAVMIARDDIGATVTGPLRFQSDGAGGTISGNLRLDKSRYRLGQASAATALPQLNIREINLPDGGQDDDAPRMPWTLAIRARAPNQVLVTGLGLRSEWSADLQIGGAPDNPAITGRADLVRGNYDFAGRTFALDRGKILFAGEVPANPALDIVANANTTGLTASINVTGPALKPEITFSSVPALPQDELLSRLLFGTSITNLSAPEALQLASAVAALQNGKGGLDPINAVRRVAGLDRLRIVSADPTTGQKTSVAAGKYITRRFYAEIVTDGAGYSATRVEFQVTRWLSLLSTVSTLGRQTANVRVSKDY</sequence>
<evidence type="ECO:0000256" key="5">
    <source>
        <dbReference type="SAM" id="Phobius"/>
    </source>
</evidence>
<keyword evidence="2 5" id="KW-0812">Transmembrane</keyword>